<gene>
    <name evidence="1" type="ORF">IW245_007179</name>
</gene>
<dbReference type="AlphaFoldDB" id="A0A8J7KK66"/>
<keyword evidence="2" id="KW-1185">Reference proteome</keyword>
<sequence>MTDFVELARRGDLGELAKLSDPLAYRWLQVARDFGHVAADGLIDDLLEGPLRDHEDVVGGEHFALGVDYLRGAGLPVDLERAEMHLEAARDLGISGDTGARSGLSPAAADVFGRVFSAGD</sequence>
<evidence type="ECO:0000313" key="2">
    <source>
        <dbReference type="Proteomes" id="UP000622552"/>
    </source>
</evidence>
<reference evidence="1" key="1">
    <citation type="submission" date="2020-11" db="EMBL/GenBank/DDBJ databases">
        <title>Sequencing the genomes of 1000 actinobacteria strains.</title>
        <authorList>
            <person name="Klenk H.-P."/>
        </authorList>
    </citation>
    <scope>NUCLEOTIDE SEQUENCE</scope>
    <source>
        <strain evidence="1">DSM 45356</strain>
    </source>
</reference>
<protein>
    <recommendedName>
        <fullName evidence="3">Sel1 repeat family protein</fullName>
    </recommendedName>
</protein>
<comment type="caution">
    <text evidence="1">The sequence shown here is derived from an EMBL/GenBank/DDBJ whole genome shotgun (WGS) entry which is preliminary data.</text>
</comment>
<dbReference type="Proteomes" id="UP000622552">
    <property type="component" value="Unassembled WGS sequence"/>
</dbReference>
<evidence type="ECO:0000313" key="1">
    <source>
        <dbReference type="EMBL" id="MBG6140985.1"/>
    </source>
</evidence>
<proteinExistence type="predicted"/>
<dbReference type="RefSeq" id="WP_197007473.1">
    <property type="nucleotide sequence ID" value="NZ_BONS01000019.1"/>
</dbReference>
<name>A0A8J7KK66_9ACTN</name>
<organism evidence="1 2">
    <name type="scientific">Longispora fulva</name>
    <dbReference type="NCBI Taxonomy" id="619741"/>
    <lineage>
        <taxon>Bacteria</taxon>
        <taxon>Bacillati</taxon>
        <taxon>Actinomycetota</taxon>
        <taxon>Actinomycetes</taxon>
        <taxon>Micromonosporales</taxon>
        <taxon>Micromonosporaceae</taxon>
        <taxon>Longispora</taxon>
    </lineage>
</organism>
<evidence type="ECO:0008006" key="3">
    <source>
        <dbReference type="Google" id="ProtNLM"/>
    </source>
</evidence>
<dbReference type="EMBL" id="JADOUF010000001">
    <property type="protein sequence ID" value="MBG6140985.1"/>
    <property type="molecule type" value="Genomic_DNA"/>
</dbReference>
<accession>A0A8J7KK66</accession>